<dbReference type="SUPFAM" id="SSF57756">
    <property type="entry name" value="Retrovirus zinc finger-like domains"/>
    <property type="match status" value="1"/>
</dbReference>
<dbReference type="Pfam" id="PF03564">
    <property type="entry name" value="DUF1759"/>
    <property type="match status" value="1"/>
</dbReference>
<organism evidence="2 3">
    <name type="scientific">Pristionchus pacificus</name>
    <name type="common">Parasitic nematode worm</name>
    <dbReference type="NCBI Taxonomy" id="54126"/>
    <lineage>
        <taxon>Eukaryota</taxon>
        <taxon>Metazoa</taxon>
        <taxon>Ecdysozoa</taxon>
        <taxon>Nematoda</taxon>
        <taxon>Chromadorea</taxon>
        <taxon>Rhabditida</taxon>
        <taxon>Rhabditina</taxon>
        <taxon>Diplogasteromorpha</taxon>
        <taxon>Diplogasteroidea</taxon>
        <taxon>Neodiplogasteridae</taxon>
        <taxon>Pristionchus</taxon>
    </lineage>
</organism>
<dbReference type="GO" id="GO:0019899">
    <property type="term" value="F:enzyme binding"/>
    <property type="evidence" value="ECO:0007669"/>
    <property type="project" value="UniProtKB-ARBA"/>
</dbReference>
<dbReference type="PANTHER" id="PTHR47331">
    <property type="entry name" value="PHD-TYPE DOMAIN-CONTAINING PROTEIN"/>
    <property type="match status" value="1"/>
</dbReference>
<feature type="compositionally biased region" description="Basic and acidic residues" evidence="1">
    <location>
        <begin position="105"/>
        <end position="114"/>
    </location>
</feature>
<dbReference type="OrthoDB" id="5872949at2759"/>
<dbReference type="GO" id="GO:0008270">
    <property type="term" value="F:zinc ion binding"/>
    <property type="evidence" value="ECO:0007669"/>
    <property type="project" value="InterPro"/>
</dbReference>
<dbReference type="GO" id="GO:0003676">
    <property type="term" value="F:nucleic acid binding"/>
    <property type="evidence" value="ECO:0007669"/>
    <property type="project" value="InterPro"/>
</dbReference>
<name>A0A2A6B7N5_PRIPA</name>
<evidence type="ECO:0000313" key="3">
    <source>
        <dbReference type="Proteomes" id="UP000005239"/>
    </source>
</evidence>
<dbReference type="InterPro" id="IPR005312">
    <property type="entry name" value="DUF1759"/>
</dbReference>
<evidence type="ECO:0000313" key="2">
    <source>
        <dbReference type="EnsemblMetazoa" id="PPA32644.1"/>
    </source>
</evidence>
<feature type="region of interest" description="Disordered" evidence="1">
    <location>
        <begin position="105"/>
        <end position="133"/>
    </location>
</feature>
<gene>
    <name evidence="2" type="primary">WBGene00205504</name>
</gene>
<evidence type="ECO:0000256" key="1">
    <source>
        <dbReference type="SAM" id="MobiDB-lite"/>
    </source>
</evidence>
<dbReference type="InterPro" id="IPR001878">
    <property type="entry name" value="Znf_CCHC"/>
</dbReference>
<protein>
    <submittedName>
        <fullName evidence="2">CCHC-type domain-containing protein</fullName>
    </submittedName>
</protein>
<accession>A0A2A6B7N5</accession>
<dbReference type="Gene3D" id="4.10.60.10">
    <property type="entry name" value="Zinc finger, CCHC-type"/>
    <property type="match status" value="1"/>
</dbReference>
<feature type="region of interest" description="Disordered" evidence="1">
    <location>
        <begin position="346"/>
        <end position="373"/>
    </location>
</feature>
<dbReference type="Proteomes" id="UP000005239">
    <property type="component" value="Unassembled WGS sequence"/>
</dbReference>
<sequence length="753" mass="84827">MFSAQPQTCSPKRFEVDPNDQAAVIKLCDETAADISSIEDGKKIVEDSLRDVEQVIDRIQDATKKEEEQGKFQNLQEETVSLIERAEEALSTLATTEKRLKTALERRVTKKGTESDEEEEEEGENQMEGEESGVSALGEAGRDGQLSAVRLPAPLILQERRELPVKTRLPRQELPTFDGSGEWRQFWARFTVTVGAQRISKTEKLIFLLGALRGAPLSLVGGYAISEEAYDHVVTTLKEEYGDHTLQVARLHGELMDISRAKEDTASSHRTVQDLQRVCRQGERTLREIIETLVQKKLSSTLQEKLIRRKAEVGQMTIAEQLDFIAKEVSIRRQMDELDRRPVSARANVARTEKEKPQRQEVRTRDHDGSRVKKTDSSRARCFLCQGGHMAHECRLDPEQRAKRAIELNLCFGCLRTGHRQTDCRSTRSCRNCGAKEHNSALCRKRGNAPMQREQSRLPWRSTGAAIQSDDRKAILLTHEVKVINPITGKEDITTIFLDNGADNCFISEDLVEELGLMPSERNRMDVTGFYDQRVSIDSGLYKVKALQKDGSYVDLSLFSTPHMAGEVARVLKEDQDKKYPTTVRVKPEILIGGEMFWDIVLQQGERVPSGLRTIRTTFGRMVTGTGTVATIQAKKKSEEDEEMVSLMKKFFSLEGIGITDDPHGDDEEQAQLHFDATVLREEDGRYTTRLPYKSASPDVADNRVMCLGQLRAPHSTPTTKLQFRQPKIIIGDDRKDFSDGGIGLPVSLLHGY</sequence>
<reference evidence="2" key="2">
    <citation type="submission" date="2022-06" db="UniProtKB">
        <authorList>
            <consortium name="EnsemblMetazoa"/>
        </authorList>
    </citation>
    <scope>IDENTIFICATION</scope>
    <source>
        <strain evidence="2">PS312</strain>
    </source>
</reference>
<proteinExistence type="predicted"/>
<reference evidence="3" key="1">
    <citation type="journal article" date="2008" name="Nat. Genet.">
        <title>The Pristionchus pacificus genome provides a unique perspective on nematode lifestyle and parasitism.</title>
        <authorList>
            <person name="Dieterich C."/>
            <person name="Clifton S.W."/>
            <person name="Schuster L.N."/>
            <person name="Chinwalla A."/>
            <person name="Delehaunty K."/>
            <person name="Dinkelacker I."/>
            <person name="Fulton L."/>
            <person name="Fulton R."/>
            <person name="Godfrey J."/>
            <person name="Minx P."/>
            <person name="Mitreva M."/>
            <person name="Roeseler W."/>
            <person name="Tian H."/>
            <person name="Witte H."/>
            <person name="Yang S.P."/>
            <person name="Wilson R.K."/>
            <person name="Sommer R.J."/>
        </authorList>
    </citation>
    <scope>NUCLEOTIDE SEQUENCE [LARGE SCALE GENOMIC DNA]</scope>
    <source>
        <strain evidence="3">PS312</strain>
    </source>
</reference>
<dbReference type="PROSITE" id="PS50158">
    <property type="entry name" value="ZF_CCHC"/>
    <property type="match status" value="1"/>
</dbReference>
<dbReference type="AlphaFoldDB" id="A0A2A6B7N5"/>
<dbReference type="EnsemblMetazoa" id="PPA32644.1">
    <property type="protein sequence ID" value="PPA32644.1"/>
    <property type="gene ID" value="WBGene00205504"/>
</dbReference>
<feature type="compositionally biased region" description="Basic and acidic residues" evidence="1">
    <location>
        <begin position="351"/>
        <end position="373"/>
    </location>
</feature>
<dbReference type="SMART" id="SM00343">
    <property type="entry name" value="ZnF_C2HC"/>
    <property type="match status" value="3"/>
</dbReference>
<feature type="compositionally biased region" description="Acidic residues" evidence="1">
    <location>
        <begin position="115"/>
        <end position="131"/>
    </location>
</feature>
<accession>A0A8R1YJE3</accession>
<dbReference type="InterPro" id="IPR036875">
    <property type="entry name" value="Znf_CCHC_sf"/>
</dbReference>
<keyword evidence="3" id="KW-1185">Reference proteome</keyword>